<name>A0AAD3SG24_NEPGR</name>
<protein>
    <submittedName>
        <fullName evidence="1">Uncharacterized protein</fullName>
    </submittedName>
</protein>
<evidence type="ECO:0000313" key="1">
    <source>
        <dbReference type="EMBL" id="GMH09821.1"/>
    </source>
</evidence>
<keyword evidence="2" id="KW-1185">Reference proteome</keyword>
<dbReference type="AlphaFoldDB" id="A0AAD3SG24"/>
<evidence type="ECO:0000313" key="2">
    <source>
        <dbReference type="Proteomes" id="UP001279734"/>
    </source>
</evidence>
<gene>
    <name evidence="1" type="ORF">Nepgr_011662</name>
</gene>
<reference evidence="1" key="1">
    <citation type="submission" date="2023-05" db="EMBL/GenBank/DDBJ databases">
        <title>Nepenthes gracilis genome sequencing.</title>
        <authorList>
            <person name="Fukushima K."/>
        </authorList>
    </citation>
    <scope>NUCLEOTIDE SEQUENCE</scope>
    <source>
        <strain evidence="1">SING2019-196</strain>
    </source>
</reference>
<organism evidence="1 2">
    <name type="scientific">Nepenthes gracilis</name>
    <name type="common">Slender pitcher plant</name>
    <dbReference type="NCBI Taxonomy" id="150966"/>
    <lineage>
        <taxon>Eukaryota</taxon>
        <taxon>Viridiplantae</taxon>
        <taxon>Streptophyta</taxon>
        <taxon>Embryophyta</taxon>
        <taxon>Tracheophyta</taxon>
        <taxon>Spermatophyta</taxon>
        <taxon>Magnoliopsida</taxon>
        <taxon>eudicotyledons</taxon>
        <taxon>Gunneridae</taxon>
        <taxon>Pentapetalae</taxon>
        <taxon>Caryophyllales</taxon>
        <taxon>Nepenthaceae</taxon>
        <taxon>Nepenthes</taxon>
    </lineage>
</organism>
<sequence length="181" mass="20228">MRSSRDILKQVKMHKTTSTHPCSSICKTRELVPPSPPQNLLTPLSTLKTITGLPRSTVLRGQEIAPPNPPYPIATPFLTLPLLARKTLTNLPQSTTSKTRASPSLSPIHSISIPKGYLPFPQQQLNSCLERSNLIPMGFKNYHETFLIGIQHLIGINFVNMSKPIIEDARMEEHVPFNYQP</sequence>
<comment type="caution">
    <text evidence="1">The sequence shown here is derived from an EMBL/GenBank/DDBJ whole genome shotgun (WGS) entry which is preliminary data.</text>
</comment>
<accession>A0AAD3SG24</accession>
<dbReference type="EMBL" id="BSYO01000009">
    <property type="protein sequence ID" value="GMH09821.1"/>
    <property type="molecule type" value="Genomic_DNA"/>
</dbReference>
<dbReference type="Proteomes" id="UP001279734">
    <property type="component" value="Unassembled WGS sequence"/>
</dbReference>
<proteinExistence type="predicted"/>